<evidence type="ECO:0000256" key="4">
    <source>
        <dbReference type="PIRSR" id="PIRSR607724-1"/>
    </source>
</evidence>
<dbReference type="InterPro" id="IPR048362">
    <property type="entry name" value="PARG_helical"/>
</dbReference>
<keyword evidence="3" id="KW-0378">Hydrolase</keyword>
<dbReference type="Pfam" id="PF05028">
    <property type="entry name" value="PARG_cat_C"/>
    <property type="match status" value="1"/>
</dbReference>
<name>A0A6A5BIW7_NAEFO</name>
<dbReference type="EMBL" id="VFQX01000036">
    <property type="protein sequence ID" value="KAF0976917.1"/>
    <property type="molecule type" value="Genomic_DNA"/>
</dbReference>
<dbReference type="VEuPathDB" id="AmoebaDB:FDP41_004212"/>
<proteinExistence type="inferred from homology"/>
<dbReference type="Proteomes" id="UP000444721">
    <property type="component" value="Unassembled WGS sequence"/>
</dbReference>
<dbReference type="OrthoDB" id="1937899at2759"/>
<feature type="binding site" evidence="5">
    <location>
        <position position="273"/>
    </location>
    <ligand>
        <name>substrate</name>
    </ligand>
</feature>
<comment type="similarity">
    <text evidence="1">Belongs to the poly(ADP-ribose) glycohydrolase family.</text>
</comment>
<evidence type="ECO:0000259" key="7">
    <source>
        <dbReference type="Pfam" id="PF20811"/>
    </source>
</evidence>
<dbReference type="EC" id="3.2.1.143" evidence="2"/>
<feature type="domain" description="PARG catalytic Macro" evidence="6">
    <location>
        <begin position="229"/>
        <end position="437"/>
    </location>
</feature>
<feature type="active site" evidence="4">
    <location>
        <position position="256"/>
    </location>
</feature>
<dbReference type="PANTHER" id="PTHR12837:SF0">
    <property type="entry name" value="POLY(ADP-RIBOSE) GLYCOHYDROLASE"/>
    <property type="match status" value="1"/>
</dbReference>
<dbReference type="OMA" id="YCDYLGY"/>
<protein>
    <recommendedName>
        <fullName evidence="2">poly(ADP-ribose) glycohydrolase</fullName>
        <ecNumber evidence="2">3.2.1.143</ecNumber>
    </recommendedName>
</protein>
<evidence type="ECO:0000313" key="8">
    <source>
        <dbReference type="EMBL" id="KAF0976917.1"/>
    </source>
</evidence>
<dbReference type="GO" id="GO:0005737">
    <property type="term" value="C:cytoplasm"/>
    <property type="evidence" value="ECO:0007669"/>
    <property type="project" value="TreeGrafter"/>
</dbReference>
<feature type="active site" evidence="4">
    <location>
        <position position="275"/>
    </location>
</feature>
<dbReference type="GO" id="GO:0009225">
    <property type="term" value="P:nucleotide-sugar metabolic process"/>
    <property type="evidence" value="ECO:0007669"/>
    <property type="project" value="TreeGrafter"/>
</dbReference>
<gene>
    <name evidence="8" type="ORF">FDP41_004212</name>
</gene>
<keyword evidence="9" id="KW-1185">Reference proteome</keyword>
<dbReference type="GO" id="GO:0005975">
    <property type="term" value="P:carbohydrate metabolic process"/>
    <property type="evidence" value="ECO:0007669"/>
    <property type="project" value="InterPro"/>
</dbReference>
<sequence>MSQQAPRSWSSSSTKPTQVPLPHFYEYEWRVICQKLTPFATNKSCIQSIHEFIQLVKELDQAIRECHQEHVSETTEELESSTNYHFHNLSFLFKKDGKGELKFCKQIFPNIVKWALQVQDLIPEGYLPILEISNPCDFCLSRRKIRSVLSCAFLCLFRKRKGIHHPKCHDFEFGLFLSVACSTFLSSLINYFDKHYEWEQSLRNDSILDEVMIIERRVLQMNSFENSPWMNDQRSMIPLKFVSGKIQDNLDTLMVDFANCMIGGHVLSGAVAQEEIMFAEIPELFISILVCPQMQPNETIRLVGWQRYSNIKGYIRNMSFEDYEDKQPIMVENVKSNQLIAMDALQGMGHMQFQKEYMTRDLLKAVCGFALKSSDNLLQQTNGENCEYSKVLSKINDKIPLASGFWGCGMFGNDRYLKVIQSWLAATICDRPLIYIHTFSPNDAKIEEEFNTKVVPAIVERSVKLRELLSYVLMEFPKEKREHPELTLFEAIQQKFGR</sequence>
<comment type="caution">
    <text evidence="8">The sequence shown here is derived from an EMBL/GenBank/DDBJ whole genome shotgun (WGS) entry which is preliminary data.</text>
</comment>
<evidence type="ECO:0000256" key="1">
    <source>
        <dbReference type="ARBA" id="ARBA00009545"/>
    </source>
</evidence>
<accession>A0A6A5BIW7</accession>
<feature type="active site" evidence="4">
    <location>
        <position position="274"/>
    </location>
</feature>
<dbReference type="GO" id="GO:0005634">
    <property type="term" value="C:nucleus"/>
    <property type="evidence" value="ECO:0007669"/>
    <property type="project" value="TreeGrafter"/>
</dbReference>
<reference evidence="8 9" key="1">
    <citation type="journal article" date="2019" name="Sci. Rep.">
        <title>Nanopore sequencing improves the draft genome of the human pathogenic amoeba Naegleria fowleri.</title>
        <authorList>
            <person name="Liechti N."/>
            <person name="Schurch N."/>
            <person name="Bruggmann R."/>
            <person name="Wittwer M."/>
        </authorList>
    </citation>
    <scope>NUCLEOTIDE SEQUENCE [LARGE SCALE GENOMIC DNA]</scope>
    <source>
        <strain evidence="8 9">ATCC 30894</strain>
    </source>
</reference>
<feature type="binding site" evidence="5">
    <location>
        <position position="259"/>
    </location>
    <ligand>
        <name>substrate</name>
    </ligand>
</feature>
<dbReference type="InterPro" id="IPR007724">
    <property type="entry name" value="Poly_GlycHdrlase"/>
</dbReference>
<dbReference type="GO" id="GO:0004649">
    <property type="term" value="F:poly(ADP-ribose) glycohydrolase activity"/>
    <property type="evidence" value="ECO:0007669"/>
    <property type="project" value="UniProtKB-EC"/>
</dbReference>
<dbReference type="InterPro" id="IPR046372">
    <property type="entry name" value="PARG_cat_C"/>
</dbReference>
<dbReference type="RefSeq" id="XP_044561630.1">
    <property type="nucleotide sequence ID" value="XM_044707603.1"/>
</dbReference>
<evidence type="ECO:0000256" key="2">
    <source>
        <dbReference type="ARBA" id="ARBA00012255"/>
    </source>
</evidence>
<evidence type="ECO:0000256" key="3">
    <source>
        <dbReference type="ARBA" id="ARBA00022801"/>
    </source>
</evidence>
<dbReference type="VEuPathDB" id="AmoebaDB:NF0041540"/>
<evidence type="ECO:0000259" key="6">
    <source>
        <dbReference type="Pfam" id="PF05028"/>
    </source>
</evidence>
<dbReference type="PANTHER" id="PTHR12837">
    <property type="entry name" value="POLY ADP-RIBOSE GLYCOHYDROLASE"/>
    <property type="match status" value="1"/>
</dbReference>
<feature type="domain" description="PARG helical" evidence="7">
    <location>
        <begin position="101"/>
        <end position="196"/>
    </location>
</feature>
<dbReference type="Pfam" id="PF20811">
    <property type="entry name" value="PARG_cat_N"/>
    <property type="match status" value="1"/>
</dbReference>
<dbReference type="AlphaFoldDB" id="A0A6A5BIW7"/>
<organism evidence="8 9">
    <name type="scientific">Naegleria fowleri</name>
    <name type="common">Brain eating amoeba</name>
    <dbReference type="NCBI Taxonomy" id="5763"/>
    <lineage>
        <taxon>Eukaryota</taxon>
        <taxon>Discoba</taxon>
        <taxon>Heterolobosea</taxon>
        <taxon>Tetramitia</taxon>
        <taxon>Eutetramitia</taxon>
        <taxon>Vahlkampfiidae</taxon>
        <taxon>Naegleria</taxon>
    </lineage>
</organism>
<evidence type="ECO:0000256" key="5">
    <source>
        <dbReference type="PIRSR" id="PIRSR607724-2"/>
    </source>
</evidence>
<dbReference type="GeneID" id="68111430"/>
<feature type="binding site" evidence="5">
    <location>
        <position position="314"/>
    </location>
    <ligand>
        <name>substrate</name>
    </ligand>
</feature>
<dbReference type="GO" id="GO:1990966">
    <property type="term" value="P:ATP generation from poly-ADP-D-ribose"/>
    <property type="evidence" value="ECO:0007669"/>
    <property type="project" value="TreeGrafter"/>
</dbReference>
<evidence type="ECO:0000313" key="9">
    <source>
        <dbReference type="Proteomes" id="UP000444721"/>
    </source>
</evidence>
<dbReference type="GO" id="GO:0006282">
    <property type="term" value="P:regulation of DNA repair"/>
    <property type="evidence" value="ECO:0007669"/>
    <property type="project" value="InterPro"/>
</dbReference>
<dbReference type="VEuPathDB" id="AmoebaDB:NfTy_068340"/>